<evidence type="ECO:0000313" key="4">
    <source>
        <dbReference type="Proteomes" id="UP000002051"/>
    </source>
</evidence>
<dbReference type="EMBL" id="CM001223">
    <property type="protein sequence ID" value="KEH23585.1"/>
    <property type="molecule type" value="Genomic_DNA"/>
</dbReference>
<dbReference type="Proteomes" id="UP000002051">
    <property type="component" value="Unassembled WGS sequence"/>
</dbReference>
<keyword evidence="4" id="KW-1185">Reference proteome</keyword>
<sequence length="51" mass="5844">MKLATVLAHNEKFLCSSYVPMMSKEFFTLIISLVLITTFPIFAFHLCCNTK</sequence>
<evidence type="ECO:0000313" key="3">
    <source>
        <dbReference type="EnsemblPlants" id="KEH23585"/>
    </source>
</evidence>
<gene>
    <name evidence="2" type="ordered locus">MTR_7g089305</name>
</gene>
<protein>
    <submittedName>
        <fullName evidence="2">Transmembrane protein, putative</fullName>
    </submittedName>
</protein>
<feature type="transmembrane region" description="Helical" evidence="1">
    <location>
        <begin position="26"/>
        <end position="48"/>
    </location>
</feature>
<reference evidence="2 4" key="1">
    <citation type="journal article" date="2011" name="Nature">
        <title>The Medicago genome provides insight into the evolution of rhizobial symbioses.</title>
        <authorList>
            <person name="Young N.D."/>
            <person name="Debelle F."/>
            <person name="Oldroyd G.E."/>
            <person name="Geurts R."/>
            <person name="Cannon S.B."/>
            <person name="Udvardi M.K."/>
            <person name="Benedito V.A."/>
            <person name="Mayer K.F."/>
            <person name="Gouzy J."/>
            <person name="Schoof H."/>
            <person name="Van de Peer Y."/>
            <person name="Proost S."/>
            <person name="Cook D.R."/>
            <person name="Meyers B.C."/>
            <person name="Spannagl M."/>
            <person name="Cheung F."/>
            <person name="De Mita S."/>
            <person name="Krishnakumar V."/>
            <person name="Gundlach H."/>
            <person name="Zhou S."/>
            <person name="Mudge J."/>
            <person name="Bharti A.K."/>
            <person name="Murray J.D."/>
            <person name="Naoumkina M.A."/>
            <person name="Rosen B."/>
            <person name="Silverstein K.A."/>
            <person name="Tang H."/>
            <person name="Rombauts S."/>
            <person name="Zhao P.X."/>
            <person name="Zhou P."/>
            <person name="Barbe V."/>
            <person name="Bardou P."/>
            <person name="Bechner M."/>
            <person name="Bellec A."/>
            <person name="Berger A."/>
            <person name="Berges H."/>
            <person name="Bidwell S."/>
            <person name="Bisseling T."/>
            <person name="Choisne N."/>
            <person name="Couloux A."/>
            <person name="Denny R."/>
            <person name="Deshpande S."/>
            <person name="Dai X."/>
            <person name="Doyle J.J."/>
            <person name="Dudez A.M."/>
            <person name="Farmer A.D."/>
            <person name="Fouteau S."/>
            <person name="Franken C."/>
            <person name="Gibelin C."/>
            <person name="Gish J."/>
            <person name="Goldstein S."/>
            <person name="Gonzalez A.J."/>
            <person name="Green P.J."/>
            <person name="Hallab A."/>
            <person name="Hartog M."/>
            <person name="Hua A."/>
            <person name="Humphray S.J."/>
            <person name="Jeong D.H."/>
            <person name="Jing Y."/>
            <person name="Jocker A."/>
            <person name="Kenton S.M."/>
            <person name="Kim D.J."/>
            <person name="Klee K."/>
            <person name="Lai H."/>
            <person name="Lang C."/>
            <person name="Lin S."/>
            <person name="Macmil S.L."/>
            <person name="Magdelenat G."/>
            <person name="Matthews L."/>
            <person name="McCorrison J."/>
            <person name="Monaghan E.L."/>
            <person name="Mun J.H."/>
            <person name="Najar F.Z."/>
            <person name="Nicholson C."/>
            <person name="Noirot C."/>
            <person name="O'Bleness M."/>
            <person name="Paule C.R."/>
            <person name="Poulain J."/>
            <person name="Prion F."/>
            <person name="Qin B."/>
            <person name="Qu C."/>
            <person name="Retzel E.F."/>
            <person name="Riddle C."/>
            <person name="Sallet E."/>
            <person name="Samain S."/>
            <person name="Samson N."/>
            <person name="Sanders I."/>
            <person name="Saurat O."/>
            <person name="Scarpelli C."/>
            <person name="Schiex T."/>
            <person name="Segurens B."/>
            <person name="Severin A.J."/>
            <person name="Sherrier D.J."/>
            <person name="Shi R."/>
            <person name="Sims S."/>
            <person name="Singer S.R."/>
            <person name="Sinharoy S."/>
            <person name="Sterck L."/>
            <person name="Viollet A."/>
            <person name="Wang B.B."/>
            <person name="Wang K."/>
            <person name="Wang M."/>
            <person name="Wang X."/>
            <person name="Warfsmann J."/>
            <person name="Weissenbach J."/>
            <person name="White D.D."/>
            <person name="White J.D."/>
            <person name="Wiley G.B."/>
            <person name="Wincker P."/>
            <person name="Xing Y."/>
            <person name="Yang L."/>
            <person name="Yao Z."/>
            <person name="Ying F."/>
            <person name="Zhai J."/>
            <person name="Zhou L."/>
            <person name="Zuber A."/>
            <person name="Denarie J."/>
            <person name="Dixon R.A."/>
            <person name="May G.D."/>
            <person name="Schwartz D.C."/>
            <person name="Rogers J."/>
            <person name="Quetier F."/>
            <person name="Town C.D."/>
            <person name="Roe B.A."/>
        </authorList>
    </citation>
    <scope>NUCLEOTIDE SEQUENCE [LARGE SCALE GENOMIC DNA]</scope>
    <source>
        <strain evidence="2">A17</strain>
        <strain evidence="3 4">cv. Jemalong A17</strain>
    </source>
</reference>
<dbReference type="AlphaFoldDB" id="A0A072UCK2"/>
<dbReference type="EnsemblPlants" id="KEH23585">
    <property type="protein sequence ID" value="KEH23585"/>
    <property type="gene ID" value="MTR_7g089305"/>
</dbReference>
<keyword evidence="1" id="KW-1133">Transmembrane helix</keyword>
<keyword evidence="1" id="KW-0472">Membrane</keyword>
<evidence type="ECO:0000256" key="1">
    <source>
        <dbReference type="SAM" id="Phobius"/>
    </source>
</evidence>
<proteinExistence type="predicted"/>
<keyword evidence="1 2" id="KW-0812">Transmembrane</keyword>
<name>A0A072UCK2_MEDTR</name>
<reference evidence="2 4" key="2">
    <citation type="journal article" date="2014" name="BMC Genomics">
        <title>An improved genome release (version Mt4.0) for the model legume Medicago truncatula.</title>
        <authorList>
            <person name="Tang H."/>
            <person name="Krishnakumar V."/>
            <person name="Bidwell S."/>
            <person name="Rosen B."/>
            <person name="Chan A."/>
            <person name="Zhou S."/>
            <person name="Gentzbittel L."/>
            <person name="Childs K.L."/>
            <person name="Yandell M."/>
            <person name="Gundlach H."/>
            <person name="Mayer K.F."/>
            <person name="Schwartz D.C."/>
            <person name="Town C.D."/>
        </authorList>
    </citation>
    <scope>GENOME REANNOTATION</scope>
    <source>
        <strain evidence="2">A17</strain>
        <strain evidence="3 4">cv. Jemalong A17</strain>
    </source>
</reference>
<organism evidence="2 4">
    <name type="scientific">Medicago truncatula</name>
    <name type="common">Barrel medic</name>
    <name type="synonym">Medicago tribuloides</name>
    <dbReference type="NCBI Taxonomy" id="3880"/>
    <lineage>
        <taxon>Eukaryota</taxon>
        <taxon>Viridiplantae</taxon>
        <taxon>Streptophyta</taxon>
        <taxon>Embryophyta</taxon>
        <taxon>Tracheophyta</taxon>
        <taxon>Spermatophyta</taxon>
        <taxon>Magnoliopsida</taxon>
        <taxon>eudicotyledons</taxon>
        <taxon>Gunneridae</taxon>
        <taxon>Pentapetalae</taxon>
        <taxon>rosids</taxon>
        <taxon>fabids</taxon>
        <taxon>Fabales</taxon>
        <taxon>Fabaceae</taxon>
        <taxon>Papilionoideae</taxon>
        <taxon>50 kb inversion clade</taxon>
        <taxon>NPAAA clade</taxon>
        <taxon>Hologalegina</taxon>
        <taxon>IRL clade</taxon>
        <taxon>Trifolieae</taxon>
        <taxon>Medicago</taxon>
    </lineage>
</organism>
<reference evidence="3" key="3">
    <citation type="submission" date="2015-04" db="UniProtKB">
        <authorList>
            <consortium name="EnsemblPlants"/>
        </authorList>
    </citation>
    <scope>IDENTIFICATION</scope>
    <source>
        <strain evidence="3">cv. Jemalong A17</strain>
    </source>
</reference>
<accession>A0A072UCK2</accession>
<dbReference type="HOGENOM" id="CLU_3109473_0_0_1"/>
<evidence type="ECO:0000313" key="2">
    <source>
        <dbReference type="EMBL" id="KEH23585.1"/>
    </source>
</evidence>